<protein>
    <submittedName>
        <fullName evidence="1">Transcription repressor</fullName>
    </submittedName>
</protein>
<reference evidence="2" key="1">
    <citation type="submission" date="2024-07" db="EMBL/GenBank/DDBJ databases">
        <title>Two chromosome-level genome assemblies of Korean endemic species Abeliophyllum distichum and Forsythia ovata (Oleaceae).</title>
        <authorList>
            <person name="Jang H."/>
        </authorList>
    </citation>
    <scope>NUCLEOTIDE SEQUENCE [LARGE SCALE GENOMIC DNA]</scope>
</reference>
<gene>
    <name evidence="1" type="ORF">Adt_00828</name>
</gene>
<comment type="caution">
    <text evidence="1">The sequence shown here is derived from an EMBL/GenBank/DDBJ whole genome shotgun (WGS) entry which is preliminary data.</text>
</comment>
<keyword evidence="2" id="KW-1185">Reference proteome</keyword>
<name>A0ABD1VR53_9LAMI</name>
<organism evidence="1 2">
    <name type="scientific">Abeliophyllum distichum</name>
    <dbReference type="NCBI Taxonomy" id="126358"/>
    <lineage>
        <taxon>Eukaryota</taxon>
        <taxon>Viridiplantae</taxon>
        <taxon>Streptophyta</taxon>
        <taxon>Embryophyta</taxon>
        <taxon>Tracheophyta</taxon>
        <taxon>Spermatophyta</taxon>
        <taxon>Magnoliopsida</taxon>
        <taxon>eudicotyledons</taxon>
        <taxon>Gunneridae</taxon>
        <taxon>Pentapetalae</taxon>
        <taxon>asterids</taxon>
        <taxon>lamiids</taxon>
        <taxon>Lamiales</taxon>
        <taxon>Oleaceae</taxon>
        <taxon>Forsythieae</taxon>
        <taxon>Abeliophyllum</taxon>
    </lineage>
</organism>
<proteinExistence type="predicted"/>
<accession>A0ABD1VR53</accession>
<evidence type="ECO:0000313" key="1">
    <source>
        <dbReference type="EMBL" id="KAL2539850.1"/>
    </source>
</evidence>
<evidence type="ECO:0000313" key="2">
    <source>
        <dbReference type="Proteomes" id="UP001604336"/>
    </source>
</evidence>
<dbReference type="Proteomes" id="UP001604336">
    <property type="component" value="Unassembled WGS sequence"/>
</dbReference>
<dbReference type="EMBL" id="JBFOLK010000001">
    <property type="protein sequence ID" value="KAL2539850.1"/>
    <property type="molecule type" value="Genomic_DNA"/>
</dbReference>
<sequence>MKITSIFAKHPWQWHHSCKHQPKTHSFRADDEIFKTVNSVFFDPSDRVGMNSSECEDPGGESVEMIIRGVQSERLIFEPGDTSSSIIDKVKTEWSFTIKGECSSSNGFR</sequence>
<dbReference type="AlphaFoldDB" id="A0ABD1VR53"/>